<reference evidence="2 3" key="1">
    <citation type="journal article" date="2021" name="Res Sq">
        <title>Streptomyces Pimoensis sp. nov., Isolated From the Taklimakan Desert in Xinjiang, China.</title>
        <authorList>
            <person name="Zhang P."/>
            <person name="Luo X."/>
            <person name="Luo X."/>
            <person name="Liu Z."/>
            <person name="Xia Z."/>
            <person name="Wan C."/>
            <person name="zhang L."/>
        </authorList>
    </citation>
    <scope>NUCLEOTIDE SEQUENCE [LARGE SCALE GENOMIC DNA]</scope>
    <source>
        <strain evidence="2 3">TRM75549</strain>
    </source>
</reference>
<dbReference type="EMBL" id="JAHWZY010000006">
    <property type="protein sequence ID" value="MEZ3178720.1"/>
    <property type="molecule type" value="Genomic_DNA"/>
</dbReference>
<gene>
    <name evidence="2" type="ORF">KYY02_08385</name>
</gene>
<organism evidence="2 3">
    <name type="scientific">Streptomyces pimonensis</name>
    <dbReference type="NCBI Taxonomy" id="2860288"/>
    <lineage>
        <taxon>Bacteria</taxon>
        <taxon>Bacillati</taxon>
        <taxon>Actinomycetota</taxon>
        <taxon>Actinomycetes</taxon>
        <taxon>Kitasatosporales</taxon>
        <taxon>Streptomycetaceae</taxon>
        <taxon>Streptomyces</taxon>
    </lineage>
</organism>
<name>A0ABV4IZS9_9ACTN</name>
<proteinExistence type="predicted"/>
<feature type="chain" id="PRO_5046200756" description="Secreted protein" evidence="1">
    <location>
        <begin position="27"/>
        <end position="187"/>
    </location>
</feature>
<evidence type="ECO:0000256" key="1">
    <source>
        <dbReference type="SAM" id="SignalP"/>
    </source>
</evidence>
<accession>A0ABV4IZS9</accession>
<sequence>MKTVIRIGVAAAAALGLMAAAPASSAAEHTSARTKQTSTTPATVDIKGVQVDEKASSDTRRIIEADAPAAVAAANVCGSGYTISTGAWRHDGYGTTYTWTDGTSGAGYYDRPICAVFFNDSGYTKYMGVRLRSNYTADAPDEDFGAFGSYAGPVYQKRGYCGTVYSYMEASNGNVLVDRTQTVGSCN</sequence>
<feature type="signal peptide" evidence="1">
    <location>
        <begin position="1"/>
        <end position="26"/>
    </location>
</feature>
<evidence type="ECO:0000313" key="3">
    <source>
        <dbReference type="Proteomes" id="UP001567537"/>
    </source>
</evidence>
<comment type="caution">
    <text evidence="2">The sequence shown here is derived from an EMBL/GenBank/DDBJ whole genome shotgun (WGS) entry which is preliminary data.</text>
</comment>
<dbReference type="RefSeq" id="WP_371237011.1">
    <property type="nucleotide sequence ID" value="NZ_JAHWZY010000006.1"/>
</dbReference>
<keyword evidence="3" id="KW-1185">Reference proteome</keyword>
<dbReference type="Proteomes" id="UP001567537">
    <property type="component" value="Unassembled WGS sequence"/>
</dbReference>
<protein>
    <recommendedName>
        <fullName evidence="4">Secreted protein</fullName>
    </recommendedName>
</protein>
<keyword evidence="1" id="KW-0732">Signal</keyword>
<evidence type="ECO:0008006" key="4">
    <source>
        <dbReference type="Google" id="ProtNLM"/>
    </source>
</evidence>
<evidence type="ECO:0000313" key="2">
    <source>
        <dbReference type="EMBL" id="MEZ3178720.1"/>
    </source>
</evidence>